<dbReference type="SUPFAM" id="SSF48264">
    <property type="entry name" value="Cytochrome P450"/>
    <property type="match status" value="1"/>
</dbReference>
<evidence type="ECO:0000313" key="16">
    <source>
        <dbReference type="EMBL" id="PIL29859.1"/>
    </source>
</evidence>
<dbReference type="PROSITE" id="PS00086">
    <property type="entry name" value="CYTOCHROME_P450"/>
    <property type="match status" value="1"/>
</dbReference>
<dbReference type="InterPro" id="IPR050364">
    <property type="entry name" value="Cytochrome_P450_fung"/>
</dbReference>
<dbReference type="GO" id="GO:0005506">
    <property type="term" value="F:iron ion binding"/>
    <property type="evidence" value="ECO:0007669"/>
    <property type="project" value="InterPro"/>
</dbReference>
<dbReference type="InterPro" id="IPR002401">
    <property type="entry name" value="Cyt_P450_E_grp-I"/>
</dbReference>
<dbReference type="GO" id="GO:0016020">
    <property type="term" value="C:membrane"/>
    <property type="evidence" value="ECO:0007669"/>
    <property type="project" value="UniProtKB-SubCell"/>
</dbReference>
<dbReference type="GO" id="GO:0020037">
    <property type="term" value="F:heme binding"/>
    <property type="evidence" value="ECO:0007669"/>
    <property type="project" value="InterPro"/>
</dbReference>
<dbReference type="OrthoDB" id="1055148at2759"/>
<gene>
    <name evidence="16" type="ORF">GSI_08066</name>
</gene>
<name>A0A2G8S7V7_9APHY</name>
<dbReference type="Proteomes" id="UP000230002">
    <property type="component" value="Unassembled WGS sequence"/>
</dbReference>
<evidence type="ECO:0000256" key="8">
    <source>
        <dbReference type="ARBA" id="ARBA00022989"/>
    </source>
</evidence>
<evidence type="ECO:0000256" key="4">
    <source>
        <dbReference type="ARBA" id="ARBA00010617"/>
    </source>
</evidence>
<evidence type="ECO:0000256" key="6">
    <source>
        <dbReference type="ARBA" id="ARBA00022692"/>
    </source>
</evidence>
<accession>A0A2G8S7V7</accession>
<dbReference type="STRING" id="1077348.A0A2G8S7V7"/>
<dbReference type="PANTHER" id="PTHR46300:SF7">
    <property type="entry name" value="P450, PUTATIVE (EUROFUNG)-RELATED"/>
    <property type="match status" value="1"/>
</dbReference>
<keyword evidence="8" id="KW-1133">Transmembrane helix</keyword>
<evidence type="ECO:0000256" key="1">
    <source>
        <dbReference type="ARBA" id="ARBA00001971"/>
    </source>
</evidence>
<dbReference type="EMBL" id="AYKW01000018">
    <property type="protein sequence ID" value="PIL29859.1"/>
    <property type="molecule type" value="Genomic_DNA"/>
</dbReference>
<proteinExistence type="inferred from homology"/>
<dbReference type="CDD" id="cd11065">
    <property type="entry name" value="CYP64-like"/>
    <property type="match status" value="1"/>
</dbReference>
<comment type="cofactor">
    <cofactor evidence="1 13">
        <name>heme</name>
        <dbReference type="ChEBI" id="CHEBI:30413"/>
    </cofactor>
</comment>
<dbReference type="InterPro" id="IPR036396">
    <property type="entry name" value="Cyt_P450_sf"/>
</dbReference>
<evidence type="ECO:0000256" key="10">
    <source>
        <dbReference type="ARBA" id="ARBA00023004"/>
    </source>
</evidence>
<dbReference type="InterPro" id="IPR001128">
    <property type="entry name" value="Cyt_P450"/>
</dbReference>
<dbReference type="GO" id="GO:0004497">
    <property type="term" value="F:monooxygenase activity"/>
    <property type="evidence" value="ECO:0007669"/>
    <property type="project" value="UniProtKB-KW"/>
</dbReference>
<evidence type="ECO:0000256" key="12">
    <source>
        <dbReference type="ARBA" id="ARBA00023136"/>
    </source>
</evidence>
<evidence type="ECO:0000256" key="5">
    <source>
        <dbReference type="ARBA" id="ARBA00022617"/>
    </source>
</evidence>
<sequence length="513" mass="58276">MASVLIAFSILFLVYFALQHKRKKGTPFSGPPPAPIIGNLLQLPPTKVWERLFEWGRTYGPIYQFRLFSTPLLVLNTWEAGREMLDGKSALYGNRPLPKIIEMSGFDKGVVLEHDPTRLRQARKLLHSVLQPRPLAQYREILEHHVDVLLHNIMHEPEGYVDHIRHLTAGIAMEISHGHRVTSRDDPFVHRANIFADNFAEASLPNNHIVDWLPFLARFPSWLPGMGFKEKARRFKEQYFSLADEGHRMVKDDIDNGVARPSLTYKALVEGKPGEVPDDVIAFAATQVYTGGADTASLPFQKLISYVQTVSTLSSFILFMVKNPDVQKKAQEEIDRIIGSNRLASFSDRDSLPYTESIINEVLRLRPPVSVVTREAGEDDIHNGYLVEKETVILVNFWGMLRAEEHYPDPHTFNPERWIGRERSDPTHPLNIAFGFGRRSCPGQHLAEELVFTTVARMLALFDIAPIKDEHGNPFIPSDDSTNGGITFPVPFRCSIEPRSDRARWILEGLEHE</sequence>
<keyword evidence="11 14" id="KW-0503">Monooxygenase</keyword>
<evidence type="ECO:0000256" key="11">
    <source>
        <dbReference type="ARBA" id="ARBA00023033"/>
    </source>
</evidence>
<dbReference type="AlphaFoldDB" id="A0A2G8S7V7"/>
<organism evidence="16 17">
    <name type="scientific">Ganoderma sinense ZZ0214-1</name>
    <dbReference type="NCBI Taxonomy" id="1077348"/>
    <lineage>
        <taxon>Eukaryota</taxon>
        <taxon>Fungi</taxon>
        <taxon>Dikarya</taxon>
        <taxon>Basidiomycota</taxon>
        <taxon>Agaricomycotina</taxon>
        <taxon>Agaricomycetes</taxon>
        <taxon>Polyporales</taxon>
        <taxon>Polyporaceae</taxon>
        <taxon>Ganoderma</taxon>
    </lineage>
</organism>
<evidence type="ECO:0000256" key="7">
    <source>
        <dbReference type="ARBA" id="ARBA00022723"/>
    </source>
</evidence>
<dbReference type="PANTHER" id="PTHR46300">
    <property type="entry name" value="P450, PUTATIVE (EUROFUNG)-RELATED-RELATED"/>
    <property type="match status" value="1"/>
</dbReference>
<keyword evidence="12" id="KW-0472">Membrane</keyword>
<evidence type="ECO:0000256" key="14">
    <source>
        <dbReference type="RuleBase" id="RU000461"/>
    </source>
</evidence>
<protein>
    <submittedName>
        <fullName evidence="16">Cytochrome P450</fullName>
    </submittedName>
</protein>
<keyword evidence="10 13" id="KW-0408">Iron</keyword>
<dbReference type="Pfam" id="PF00067">
    <property type="entry name" value="p450"/>
    <property type="match status" value="1"/>
</dbReference>
<evidence type="ECO:0000313" key="17">
    <source>
        <dbReference type="Proteomes" id="UP000230002"/>
    </source>
</evidence>
<keyword evidence="6" id="KW-0812">Transmembrane</keyword>
<dbReference type="GO" id="GO:0016705">
    <property type="term" value="F:oxidoreductase activity, acting on paired donors, with incorporation or reduction of molecular oxygen"/>
    <property type="evidence" value="ECO:0007669"/>
    <property type="project" value="InterPro"/>
</dbReference>
<keyword evidence="7 13" id="KW-0479">Metal-binding</keyword>
<keyword evidence="15" id="KW-0732">Signal</keyword>
<keyword evidence="5 13" id="KW-0349">Heme</keyword>
<feature type="chain" id="PRO_5013728653" evidence="15">
    <location>
        <begin position="20"/>
        <end position="513"/>
    </location>
</feature>
<comment type="caution">
    <text evidence="16">The sequence shown here is derived from an EMBL/GenBank/DDBJ whole genome shotgun (WGS) entry which is preliminary data.</text>
</comment>
<feature type="binding site" description="axial binding residue" evidence="13">
    <location>
        <position position="441"/>
    </location>
    <ligand>
        <name>heme</name>
        <dbReference type="ChEBI" id="CHEBI:30413"/>
    </ligand>
    <ligandPart>
        <name>Fe</name>
        <dbReference type="ChEBI" id="CHEBI:18248"/>
    </ligandPart>
</feature>
<keyword evidence="17" id="KW-1185">Reference proteome</keyword>
<dbReference type="Gene3D" id="1.10.630.10">
    <property type="entry name" value="Cytochrome P450"/>
    <property type="match status" value="1"/>
</dbReference>
<reference evidence="16 17" key="1">
    <citation type="journal article" date="2015" name="Sci. Rep.">
        <title>Chromosome-level genome map provides insights into diverse defense mechanisms in the medicinal fungus Ganoderma sinense.</title>
        <authorList>
            <person name="Zhu Y."/>
            <person name="Xu J."/>
            <person name="Sun C."/>
            <person name="Zhou S."/>
            <person name="Xu H."/>
            <person name="Nelson D.R."/>
            <person name="Qian J."/>
            <person name="Song J."/>
            <person name="Luo H."/>
            <person name="Xiang L."/>
            <person name="Li Y."/>
            <person name="Xu Z."/>
            <person name="Ji A."/>
            <person name="Wang L."/>
            <person name="Lu S."/>
            <person name="Hayward A."/>
            <person name="Sun W."/>
            <person name="Li X."/>
            <person name="Schwartz D.C."/>
            <person name="Wang Y."/>
            <person name="Chen S."/>
        </authorList>
    </citation>
    <scope>NUCLEOTIDE SEQUENCE [LARGE SCALE GENOMIC DNA]</scope>
    <source>
        <strain evidence="16 17">ZZ0214-1</strain>
    </source>
</reference>
<comment type="similarity">
    <text evidence="4 14">Belongs to the cytochrome P450 family.</text>
</comment>
<evidence type="ECO:0000256" key="15">
    <source>
        <dbReference type="SAM" id="SignalP"/>
    </source>
</evidence>
<evidence type="ECO:0000256" key="9">
    <source>
        <dbReference type="ARBA" id="ARBA00023002"/>
    </source>
</evidence>
<comment type="subcellular location">
    <subcellularLocation>
        <location evidence="2">Membrane</location>
        <topology evidence="2">Single-pass membrane protein</topology>
    </subcellularLocation>
</comment>
<dbReference type="InterPro" id="IPR017972">
    <property type="entry name" value="Cyt_P450_CS"/>
</dbReference>
<evidence type="ECO:0000256" key="2">
    <source>
        <dbReference type="ARBA" id="ARBA00004167"/>
    </source>
</evidence>
<comment type="pathway">
    <text evidence="3">Secondary metabolite biosynthesis.</text>
</comment>
<dbReference type="PRINTS" id="PR00463">
    <property type="entry name" value="EP450I"/>
</dbReference>
<keyword evidence="9 14" id="KW-0560">Oxidoreductase</keyword>
<feature type="signal peptide" evidence="15">
    <location>
        <begin position="1"/>
        <end position="19"/>
    </location>
</feature>
<evidence type="ECO:0000256" key="3">
    <source>
        <dbReference type="ARBA" id="ARBA00005179"/>
    </source>
</evidence>
<dbReference type="PRINTS" id="PR00385">
    <property type="entry name" value="P450"/>
</dbReference>
<evidence type="ECO:0000256" key="13">
    <source>
        <dbReference type="PIRSR" id="PIRSR602401-1"/>
    </source>
</evidence>